<comment type="caution">
    <text evidence="2">The sequence shown here is derived from an EMBL/GenBank/DDBJ whole genome shotgun (WGS) entry which is preliminary data.</text>
</comment>
<evidence type="ECO:0000259" key="1">
    <source>
        <dbReference type="Pfam" id="PF04316"/>
    </source>
</evidence>
<organism evidence="2">
    <name type="scientific">marine sediment metagenome</name>
    <dbReference type="NCBI Taxonomy" id="412755"/>
    <lineage>
        <taxon>unclassified sequences</taxon>
        <taxon>metagenomes</taxon>
        <taxon>ecological metagenomes</taxon>
    </lineage>
</organism>
<protein>
    <recommendedName>
        <fullName evidence="1">Anti-sigma-28 factor FlgM C-terminal domain-containing protein</fullName>
    </recommendedName>
</protein>
<evidence type="ECO:0000313" key="2">
    <source>
        <dbReference type="EMBL" id="GAF73710.1"/>
    </source>
</evidence>
<dbReference type="Pfam" id="PF04316">
    <property type="entry name" value="FlgM"/>
    <property type="match status" value="1"/>
</dbReference>
<feature type="domain" description="Anti-sigma-28 factor FlgM C-terminal" evidence="1">
    <location>
        <begin position="40"/>
        <end position="76"/>
    </location>
</feature>
<accession>X0TCB2</accession>
<dbReference type="AlphaFoldDB" id="X0TCB2"/>
<gene>
    <name evidence="2" type="ORF">S01H1_15487</name>
</gene>
<sequence length="93" mass="9740">MNISGVSSTHGSVSVSGVQGVEATDATMKTQAEGLSEVQDNVSVSVDAIQATETVSDVRLDRVNSIRSAIADGTYETAEKLDVAIDRLLDRLS</sequence>
<name>X0TCB2_9ZZZZ</name>
<dbReference type="InterPro" id="IPR035890">
    <property type="entry name" value="Anti-sigma-28_factor_FlgM_sf"/>
</dbReference>
<dbReference type="InterPro" id="IPR031316">
    <property type="entry name" value="FlgM_C"/>
</dbReference>
<dbReference type="EMBL" id="BARS01008083">
    <property type="protein sequence ID" value="GAF73710.1"/>
    <property type="molecule type" value="Genomic_DNA"/>
</dbReference>
<reference evidence="2" key="1">
    <citation type="journal article" date="2014" name="Front. Microbiol.">
        <title>High frequency of phylogenetically diverse reductive dehalogenase-homologous genes in deep subseafloor sedimentary metagenomes.</title>
        <authorList>
            <person name="Kawai M."/>
            <person name="Futagami T."/>
            <person name="Toyoda A."/>
            <person name="Takaki Y."/>
            <person name="Nishi S."/>
            <person name="Hori S."/>
            <person name="Arai W."/>
            <person name="Tsubouchi T."/>
            <person name="Morono Y."/>
            <person name="Uchiyama I."/>
            <person name="Ito T."/>
            <person name="Fujiyama A."/>
            <person name="Inagaki F."/>
            <person name="Takami H."/>
        </authorList>
    </citation>
    <scope>NUCLEOTIDE SEQUENCE</scope>
    <source>
        <strain evidence="2">Expedition CK06-06</strain>
    </source>
</reference>
<proteinExistence type="predicted"/>
<dbReference type="SUPFAM" id="SSF101498">
    <property type="entry name" value="Anti-sigma factor FlgM"/>
    <property type="match status" value="1"/>
</dbReference>